<evidence type="ECO:0000256" key="2">
    <source>
        <dbReference type="ARBA" id="ARBA00022448"/>
    </source>
</evidence>
<dbReference type="InterPro" id="IPR017871">
    <property type="entry name" value="ABC_transporter-like_CS"/>
</dbReference>
<proteinExistence type="inferred from homology"/>
<dbReference type="GO" id="GO:0098796">
    <property type="term" value="C:membrane protein complex"/>
    <property type="evidence" value="ECO:0007669"/>
    <property type="project" value="UniProtKB-ARBA"/>
</dbReference>
<comment type="caution">
    <text evidence="6">The sequence shown here is derived from an EMBL/GenBank/DDBJ whole genome shotgun (WGS) entry which is preliminary data.</text>
</comment>
<dbReference type="GO" id="GO:0005886">
    <property type="term" value="C:plasma membrane"/>
    <property type="evidence" value="ECO:0007669"/>
    <property type="project" value="TreeGrafter"/>
</dbReference>
<dbReference type="PROSITE" id="PS50893">
    <property type="entry name" value="ABC_TRANSPORTER_2"/>
    <property type="match status" value="1"/>
</dbReference>
<evidence type="ECO:0000313" key="7">
    <source>
        <dbReference type="Proteomes" id="UP000075683"/>
    </source>
</evidence>
<dbReference type="GO" id="GO:0022857">
    <property type="term" value="F:transmembrane transporter activity"/>
    <property type="evidence" value="ECO:0007669"/>
    <property type="project" value="UniProtKB-ARBA"/>
</dbReference>
<dbReference type="FunFam" id="3.40.50.300:FF:000032">
    <property type="entry name" value="Export ABC transporter ATP-binding protein"/>
    <property type="match status" value="1"/>
</dbReference>
<organism evidence="6 7">
    <name type="scientific">Caldibacillus debilis</name>
    <dbReference type="NCBI Taxonomy" id="301148"/>
    <lineage>
        <taxon>Bacteria</taxon>
        <taxon>Bacillati</taxon>
        <taxon>Bacillota</taxon>
        <taxon>Bacilli</taxon>
        <taxon>Bacillales</taxon>
        <taxon>Bacillaceae</taxon>
        <taxon>Caldibacillus</taxon>
    </lineage>
</organism>
<evidence type="ECO:0000256" key="1">
    <source>
        <dbReference type="ARBA" id="ARBA00005417"/>
    </source>
</evidence>
<dbReference type="Pfam" id="PF00005">
    <property type="entry name" value="ABC_tran"/>
    <property type="match status" value="1"/>
</dbReference>
<feature type="domain" description="ABC transporter" evidence="5">
    <location>
        <begin position="5"/>
        <end position="226"/>
    </location>
</feature>
<keyword evidence="2" id="KW-0813">Transport</keyword>
<dbReference type="InterPro" id="IPR015854">
    <property type="entry name" value="ABC_transpr_LolD-like"/>
</dbReference>
<sequence>MQIELKNATVIFQSMEPVYALQNVTLSVEKGEWISILGPSGSGKTTLLNVIAGLLPLTSGSIQVDGGDLSEYGQDELQEYRREKIGFIFQDYRLFDQFTVLENTMLPQWPYQPKKLIREKSEAVLERLGMGHRLHALPQELSGGEKQRAAIARAILHDPQILLCDEPTGNLDEGNRKNILQILKGLNDNGMTILFVTHDQEAAAYGSRTLTIRDGKLREGGEIGDLS</sequence>
<dbReference type="GO" id="GO:0005524">
    <property type="term" value="F:ATP binding"/>
    <property type="evidence" value="ECO:0007669"/>
    <property type="project" value="UniProtKB-KW"/>
</dbReference>
<dbReference type="SMART" id="SM00382">
    <property type="entry name" value="AAA"/>
    <property type="match status" value="1"/>
</dbReference>
<dbReference type="InterPro" id="IPR027417">
    <property type="entry name" value="P-loop_NTPase"/>
</dbReference>
<protein>
    <recommendedName>
        <fullName evidence="5">ABC transporter domain-containing protein</fullName>
    </recommendedName>
</protein>
<evidence type="ECO:0000256" key="4">
    <source>
        <dbReference type="ARBA" id="ARBA00022840"/>
    </source>
</evidence>
<dbReference type="Proteomes" id="UP000075683">
    <property type="component" value="Unassembled WGS sequence"/>
</dbReference>
<evidence type="ECO:0000313" key="6">
    <source>
        <dbReference type="EMBL" id="KYD21224.1"/>
    </source>
</evidence>
<accession>A0A150M9J4</accession>
<dbReference type="CDD" id="cd03255">
    <property type="entry name" value="ABC_MJ0796_LolCDE_FtsE"/>
    <property type="match status" value="1"/>
</dbReference>
<dbReference type="PROSITE" id="PS00211">
    <property type="entry name" value="ABC_TRANSPORTER_1"/>
    <property type="match status" value="1"/>
</dbReference>
<keyword evidence="4" id="KW-0067">ATP-binding</keyword>
<dbReference type="InterPro" id="IPR003439">
    <property type="entry name" value="ABC_transporter-like_ATP-bd"/>
</dbReference>
<dbReference type="Gene3D" id="3.40.50.300">
    <property type="entry name" value="P-loop containing nucleotide triphosphate hydrolases"/>
    <property type="match status" value="1"/>
</dbReference>
<dbReference type="SUPFAM" id="SSF52540">
    <property type="entry name" value="P-loop containing nucleoside triphosphate hydrolases"/>
    <property type="match status" value="1"/>
</dbReference>
<dbReference type="OrthoDB" id="9791546at2"/>
<dbReference type="InterPro" id="IPR017911">
    <property type="entry name" value="MacB-like_ATP-bd"/>
</dbReference>
<dbReference type="EMBL" id="LQYT01000021">
    <property type="protein sequence ID" value="KYD21224.1"/>
    <property type="molecule type" value="Genomic_DNA"/>
</dbReference>
<dbReference type="InterPro" id="IPR003593">
    <property type="entry name" value="AAA+_ATPase"/>
</dbReference>
<dbReference type="GO" id="GO:0016887">
    <property type="term" value="F:ATP hydrolysis activity"/>
    <property type="evidence" value="ECO:0007669"/>
    <property type="project" value="InterPro"/>
</dbReference>
<name>A0A150M9J4_9BACI</name>
<dbReference type="PANTHER" id="PTHR24220">
    <property type="entry name" value="IMPORT ATP-BINDING PROTEIN"/>
    <property type="match status" value="1"/>
</dbReference>
<comment type="similarity">
    <text evidence="1">Belongs to the ABC transporter superfamily.</text>
</comment>
<gene>
    <name evidence="6" type="ORF">B4135_0559</name>
</gene>
<evidence type="ECO:0000259" key="5">
    <source>
        <dbReference type="PROSITE" id="PS50893"/>
    </source>
</evidence>
<dbReference type="STRING" id="301148.B4135_0559"/>
<dbReference type="RefSeq" id="WP_061568307.1">
    <property type="nucleotide sequence ID" value="NZ_LQYT01000021.1"/>
</dbReference>
<dbReference type="AlphaFoldDB" id="A0A150M9J4"/>
<keyword evidence="3" id="KW-0547">Nucleotide-binding</keyword>
<reference evidence="6 7" key="1">
    <citation type="submission" date="2016-01" db="EMBL/GenBank/DDBJ databases">
        <title>Draft Genome Sequences of Seven Thermophilic Sporeformers Isolated from Foods.</title>
        <authorList>
            <person name="Berendsen E.M."/>
            <person name="Wells-Bennik M.H."/>
            <person name="Krawcyk A.O."/>
            <person name="De Jong A."/>
            <person name="Holsappel S."/>
            <person name="Eijlander R.T."/>
            <person name="Kuipers O.P."/>
        </authorList>
    </citation>
    <scope>NUCLEOTIDE SEQUENCE [LARGE SCALE GENOMIC DNA]</scope>
    <source>
        <strain evidence="6 7">B4135</strain>
    </source>
</reference>
<evidence type="ECO:0000256" key="3">
    <source>
        <dbReference type="ARBA" id="ARBA00022741"/>
    </source>
</evidence>
<dbReference type="PANTHER" id="PTHR24220:SF692">
    <property type="entry name" value="ABC TRANSPORTER DOMAIN-CONTAINING PROTEIN"/>
    <property type="match status" value="1"/>
</dbReference>